<comment type="catalytic activity">
    <reaction evidence="1">
        <text>Endohydrolysis of (1-&gt;4)-beta-D-xylosidic linkages in xylans.</text>
        <dbReference type="EC" id="3.2.1.8"/>
    </reaction>
</comment>
<comment type="similarity">
    <text evidence="2">Belongs to the glycosyl hydrolase 10 (cellulase F) family.</text>
</comment>
<organism evidence="11 12">
    <name type="scientific">Sphingobacterium bovistauri</name>
    <dbReference type="NCBI Taxonomy" id="2781959"/>
    <lineage>
        <taxon>Bacteria</taxon>
        <taxon>Pseudomonadati</taxon>
        <taxon>Bacteroidota</taxon>
        <taxon>Sphingobacteriia</taxon>
        <taxon>Sphingobacteriales</taxon>
        <taxon>Sphingobacteriaceae</taxon>
        <taxon>Sphingobacterium</taxon>
    </lineage>
</organism>
<dbReference type="SMART" id="SM00633">
    <property type="entry name" value="Glyco_10"/>
    <property type="match status" value="1"/>
</dbReference>
<dbReference type="InterPro" id="IPR008979">
    <property type="entry name" value="Galactose-bd-like_sf"/>
</dbReference>
<evidence type="ECO:0000256" key="3">
    <source>
        <dbReference type="ARBA" id="ARBA00012590"/>
    </source>
</evidence>
<evidence type="ECO:0000256" key="5">
    <source>
        <dbReference type="ARBA" id="ARBA00022729"/>
    </source>
</evidence>
<dbReference type="EC" id="3.2.1.8" evidence="3"/>
<comment type="caution">
    <text evidence="11">The sequence shown here is derived from an EMBL/GenBank/DDBJ whole genome shotgun (WGS) entry which is preliminary data.</text>
</comment>
<feature type="domain" description="GH10" evidence="10">
    <location>
        <begin position="429"/>
        <end position="718"/>
    </location>
</feature>
<evidence type="ECO:0000256" key="7">
    <source>
        <dbReference type="ARBA" id="ARBA00023277"/>
    </source>
</evidence>
<dbReference type="InterPro" id="IPR017853">
    <property type="entry name" value="GH"/>
</dbReference>
<keyword evidence="6" id="KW-0378">Hydrolase</keyword>
<dbReference type="Gene3D" id="3.20.20.80">
    <property type="entry name" value="Glycosidases"/>
    <property type="match status" value="2"/>
</dbReference>
<reference evidence="11" key="1">
    <citation type="submission" date="2020-10" db="EMBL/GenBank/DDBJ databases">
        <authorList>
            <person name="Lu T."/>
            <person name="Wang Q."/>
            <person name="Han X."/>
        </authorList>
    </citation>
    <scope>NUCLEOTIDE SEQUENCE</scope>
    <source>
        <strain evidence="11">WQ 366</strain>
    </source>
</reference>
<dbReference type="InterPro" id="IPR044846">
    <property type="entry name" value="GH10"/>
</dbReference>
<evidence type="ECO:0000256" key="1">
    <source>
        <dbReference type="ARBA" id="ARBA00000681"/>
    </source>
</evidence>
<dbReference type="Proteomes" id="UP001165302">
    <property type="component" value="Unassembled WGS sequence"/>
</dbReference>
<evidence type="ECO:0000259" key="10">
    <source>
        <dbReference type="PROSITE" id="PS51760"/>
    </source>
</evidence>
<dbReference type="PANTHER" id="PTHR31490">
    <property type="entry name" value="GLYCOSYL HYDROLASE"/>
    <property type="match status" value="1"/>
</dbReference>
<keyword evidence="5" id="KW-0732">Signal</keyword>
<dbReference type="SUPFAM" id="SSF49785">
    <property type="entry name" value="Galactose-binding domain-like"/>
    <property type="match status" value="2"/>
</dbReference>
<evidence type="ECO:0000313" key="12">
    <source>
        <dbReference type="Proteomes" id="UP001165302"/>
    </source>
</evidence>
<dbReference type="PANTHER" id="PTHR31490:SF88">
    <property type="entry name" value="BETA-XYLANASE"/>
    <property type="match status" value="1"/>
</dbReference>
<evidence type="ECO:0000256" key="6">
    <source>
        <dbReference type="ARBA" id="ARBA00022801"/>
    </source>
</evidence>
<accession>A0ABS7Z385</accession>
<dbReference type="PROSITE" id="PS51257">
    <property type="entry name" value="PROKAR_LIPOPROTEIN"/>
    <property type="match status" value="1"/>
</dbReference>
<evidence type="ECO:0000256" key="2">
    <source>
        <dbReference type="ARBA" id="ARBA00007495"/>
    </source>
</evidence>
<evidence type="ECO:0000256" key="8">
    <source>
        <dbReference type="ARBA" id="ARBA00023295"/>
    </source>
</evidence>
<dbReference type="Pfam" id="PF00331">
    <property type="entry name" value="Glyco_hydro_10"/>
    <property type="match status" value="2"/>
</dbReference>
<keyword evidence="7" id="KW-0119">Carbohydrate metabolism</keyword>
<evidence type="ECO:0000313" key="11">
    <source>
        <dbReference type="EMBL" id="MCA5004612.1"/>
    </source>
</evidence>
<dbReference type="SUPFAM" id="SSF51445">
    <property type="entry name" value="(Trans)glycosidases"/>
    <property type="match status" value="1"/>
</dbReference>
<keyword evidence="8" id="KW-0326">Glycosidase</keyword>
<evidence type="ECO:0000256" key="4">
    <source>
        <dbReference type="ARBA" id="ARBA00022651"/>
    </source>
</evidence>
<dbReference type="RefSeq" id="WP_225551998.1">
    <property type="nucleotide sequence ID" value="NZ_JADEYP010000007.1"/>
</dbReference>
<protein>
    <recommendedName>
        <fullName evidence="3">endo-1,4-beta-xylanase</fullName>
        <ecNumber evidence="3">3.2.1.8</ecNumber>
    </recommendedName>
</protein>
<name>A0ABS7Z385_9SPHI</name>
<dbReference type="Gene3D" id="2.60.120.260">
    <property type="entry name" value="Galactose-binding domain-like"/>
    <property type="match status" value="2"/>
</dbReference>
<keyword evidence="12" id="KW-1185">Reference proteome</keyword>
<proteinExistence type="inferred from homology"/>
<dbReference type="EMBL" id="JADEYP010000007">
    <property type="protein sequence ID" value="MCA5004612.1"/>
    <property type="molecule type" value="Genomic_DNA"/>
</dbReference>
<sequence length="724" mass="80607">MKRLHTKLGYGLIVSLLLFSCAKQEFLDFYAEKPESVIAQEDINSYEPLISYIDQNIHPNFKLGVALNIDDYINKGVMYRLVNRNFNEMVMGYEMKHASIVKDDGTMDLARVEKLIETAKENNIALFGHTLTWHTGQNAVYLNKLIAPVKVPGAGGPTWDAITSNNFESANNSNYEFNTNAVVSFTANGGGENGEGRALKLVNAQVRANDWDVQLFIKFPTATKVGEKYKFTMYAKSDAPAEFGSQAHTVPYSYKHYDFFGSFKTTNEWVKFEKEVIISDQTENCTTIAFNLGKAATTFYFDNFKIEKYNEDGGGGSTPIEKGFALKMTNPSAVNTWEAQTAYDITATDNNTEYILTLAAKGSKAGSIGADLQKTANYSGNSFGSIALTTEYKEYELKLTTTDNRNRFLFNFGQYDGTVFVDNVKLVKAGSTTNLIGNNTFETGIDGWIGWGNNSSRSQSADGQGFGGLGGNTIEKTPEEKKEILTNALEEFIAGMMSVSKDYVKAWDVVNEPMSDWPDQYALKTGVGKTEMAADEFYWQDYMGKDYAVKAIEFARKHGNSNDILFINDYGLEGGGNKCKGLIAYVEYVESKGAKVDGIGTQMHIDINANKDNIVNMFQLLAATGKLIKVSELDIGMGSGIKTPQATAEMYARQADMYKFVFEKYFEIIPKAQQYGITVWSPLDSPDNEYSFWRRGEPIGVWTEGFVRKPAYKAISEALEKQKK</sequence>
<dbReference type="PROSITE" id="PS51760">
    <property type="entry name" value="GH10_2"/>
    <property type="match status" value="1"/>
</dbReference>
<dbReference type="InterPro" id="IPR001000">
    <property type="entry name" value="GH10_dom"/>
</dbReference>
<keyword evidence="9" id="KW-0624">Polysaccharide degradation</keyword>
<evidence type="ECO:0000256" key="9">
    <source>
        <dbReference type="ARBA" id="ARBA00023326"/>
    </source>
</evidence>
<gene>
    <name evidence="11" type="ORF">IPZ78_05515</name>
</gene>
<keyword evidence="4" id="KW-0858">Xylan degradation</keyword>